<keyword evidence="1" id="KW-1133">Transmembrane helix</keyword>
<evidence type="ECO:0000256" key="1">
    <source>
        <dbReference type="SAM" id="Phobius"/>
    </source>
</evidence>
<keyword evidence="1" id="KW-0812">Transmembrane</keyword>
<feature type="transmembrane region" description="Helical" evidence="1">
    <location>
        <begin position="39"/>
        <end position="58"/>
    </location>
</feature>
<dbReference type="PATRIC" id="fig|1382798.3.peg.2366"/>
<evidence type="ECO:0000313" key="3">
    <source>
        <dbReference type="Proteomes" id="UP000032361"/>
    </source>
</evidence>
<protein>
    <submittedName>
        <fullName evidence="2">Uncharacterized protein</fullName>
    </submittedName>
</protein>
<proteinExistence type="predicted"/>
<accession>A0A0D7VW20</accession>
<dbReference type="AlphaFoldDB" id="A0A0D7VW20"/>
<sequence length="61" mass="6915">MKFKEIIQLLKIMPKRMILIIIIAIVTIIAVVNDIGIKSSLALIFLGIISYVIAKITWNDF</sequence>
<keyword evidence="1" id="KW-0472">Membrane</keyword>
<gene>
    <name evidence="2" type="ORF">PK35_16795</name>
</gene>
<organism evidence="2 3">
    <name type="scientific">Neotamlana nanhaiensis</name>
    <dbReference type="NCBI Taxonomy" id="1382798"/>
    <lineage>
        <taxon>Bacteria</taxon>
        <taxon>Pseudomonadati</taxon>
        <taxon>Bacteroidota</taxon>
        <taxon>Flavobacteriia</taxon>
        <taxon>Flavobacteriales</taxon>
        <taxon>Flavobacteriaceae</taxon>
        <taxon>Neotamlana</taxon>
    </lineage>
</organism>
<dbReference type="STRING" id="1382798.PK35_16795"/>
<name>A0A0D7VW20_9FLAO</name>
<dbReference type="Proteomes" id="UP000032361">
    <property type="component" value="Unassembled WGS sequence"/>
</dbReference>
<keyword evidence="3" id="KW-1185">Reference proteome</keyword>
<reference evidence="2 3" key="1">
    <citation type="journal article" date="2015" name="Antonie Van Leeuwenhoek">
        <title>Tamlana nanhaiensis sp. nov., isolated from surface seawater collected from the South China Sea.</title>
        <authorList>
            <person name="Liu X."/>
            <person name="Lai Q."/>
            <person name="Du Y."/>
            <person name="Li G."/>
            <person name="Sun F."/>
            <person name="Shao Z."/>
        </authorList>
    </citation>
    <scope>NUCLEOTIDE SEQUENCE [LARGE SCALE GENOMIC DNA]</scope>
    <source>
        <strain evidence="2 3">FHC16</strain>
    </source>
</reference>
<dbReference type="EMBL" id="JTDV01000020">
    <property type="protein sequence ID" value="KJD31046.1"/>
    <property type="molecule type" value="Genomic_DNA"/>
</dbReference>
<evidence type="ECO:0000313" key="2">
    <source>
        <dbReference type="EMBL" id="KJD31046.1"/>
    </source>
</evidence>
<feature type="transmembrane region" description="Helical" evidence="1">
    <location>
        <begin position="12"/>
        <end position="33"/>
    </location>
</feature>
<comment type="caution">
    <text evidence="2">The sequence shown here is derived from an EMBL/GenBank/DDBJ whole genome shotgun (WGS) entry which is preliminary data.</text>
</comment>